<reference evidence="2 3" key="1">
    <citation type="submission" date="2023-01" db="EMBL/GenBank/DDBJ databases">
        <title>Draft genome sequence of Nocardiopsis sp. RSe5-2 isolated from halophytes.</title>
        <authorList>
            <person name="Duangmal K."/>
            <person name="Chantavorakit T."/>
        </authorList>
    </citation>
    <scope>NUCLEOTIDE SEQUENCE [LARGE SCALE GENOMIC DNA]</scope>
    <source>
        <strain evidence="2 3">RSe5-2</strain>
    </source>
</reference>
<dbReference type="EMBL" id="JAQFWQ010000096">
    <property type="protein sequence ID" value="MDA2813928.1"/>
    <property type="molecule type" value="Genomic_DNA"/>
</dbReference>
<dbReference type="SUPFAM" id="SSF53474">
    <property type="entry name" value="alpha/beta-Hydrolases"/>
    <property type="match status" value="1"/>
</dbReference>
<dbReference type="PANTHER" id="PTHR45856">
    <property type="entry name" value="ALPHA/BETA-HYDROLASES SUPERFAMILY PROTEIN"/>
    <property type="match status" value="1"/>
</dbReference>
<dbReference type="Gene3D" id="3.40.50.1820">
    <property type="entry name" value="alpha/beta hydrolase"/>
    <property type="match status" value="1"/>
</dbReference>
<name>A0ABT4UAF8_9ACTN</name>
<accession>A0ABT4UAF8</accession>
<comment type="caution">
    <text evidence="2">The sequence shown here is derived from an EMBL/GenBank/DDBJ whole genome shotgun (WGS) entry which is preliminary data.</text>
</comment>
<dbReference type="InterPro" id="IPR029058">
    <property type="entry name" value="AB_hydrolase_fold"/>
</dbReference>
<dbReference type="Proteomes" id="UP001527866">
    <property type="component" value="Unassembled WGS sequence"/>
</dbReference>
<sequence>MTTVSFDHTTTEHGPAHARCLAYAAELAYGESEQARRQAAEWGFDRFRFIEADFSPPFALDHTQAYVMASQDMIVVTFRGTEPAQICDWLSDGKAPMVAHPSGKGRVHWGFHTALEAVYPRIREAVEEFRTNGQTLWFAGHSLGGALAMLAAARAHFDDSPLSPDGVYTFGQPRTCDGDLADAYDRALKGRTHRYVNNNDIVPQVPPEPLYEHVDREWYFDADGRLQEKKSMGLLGGMADKAKGYALGAAAFKPGADGLTDHFMSAYLTCVDNAAD</sequence>
<protein>
    <submittedName>
        <fullName evidence="2">Lipase family protein</fullName>
    </submittedName>
</protein>
<dbReference type="InterPro" id="IPR002921">
    <property type="entry name" value="Fungal_lipase-type"/>
</dbReference>
<feature type="domain" description="Fungal lipase-type" evidence="1">
    <location>
        <begin position="75"/>
        <end position="208"/>
    </location>
</feature>
<proteinExistence type="predicted"/>
<gene>
    <name evidence="2" type="ORF">O4J56_25005</name>
</gene>
<dbReference type="RefSeq" id="WP_270689139.1">
    <property type="nucleotide sequence ID" value="NZ_JAQFWQ010000096.1"/>
</dbReference>
<evidence type="ECO:0000259" key="1">
    <source>
        <dbReference type="Pfam" id="PF01764"/>
    </source>
</evidence>
<dbReference type="InterPro" id="IPR051218">
    <property type="entry name" value="Sec_MonoDiacylglyc_Lipase"/>
</dbReference>
<dbReference type="PANTHER" id="PTHR45856:SF24">
    <property type="entry name" value="FUNGAL LIPASE-LIKE DOMAIN-CONTAINING PROTEIN"/>
    <property type="match status" value="1"/>
</dbReference>
<organism evidence="2 3">
    <name type="scientific">Nocardiopsis endophytica</name>
    <dbReference type="NCBI Taxonomy" id="3018445"/>
    <lineage>
        <taxon>Bacteria</taxon>
        <taxon>Bacillati</taxon>
        <taxon>Actinomycetota</taxon>
        <taxon>Actinomycetes</taxon>
        <taxon>Streptosporangiales</taxon>
        <taxon>Nocardiopsidaceae</taxon>
        <taxon>Nocardiopsis</taxon>
    </lineage>
</organism>
<evidence type="ECO:0000313" key="3">
    <source>
        <dbReference type="Proteomes" id="UP001527866"/>
    </source>
</evidence>
<dbReference type="Pfam" id="PF01764">
    <property type="entry name" value="Lipase_3"/>
    <property type="match status" value="1"/>
</dbReference>
<evidence type="ECO:0000313" key="2">
    <source>
        <dbReference type="EMBL" id="MDA2813928.1"/>
    </source>
</evidence>
<keyword evidence="3" id="KW-1185">Reference proteome</keyword>
<dbReference type="CDD" id="cd00519">
    <property type="entry name" value="Lipase_3"/>
    <property type="match status" value="1"/>
</dbReference>